<dbReference type="Pfam" id="PF10756">
    <property type="entry name" value="bPH_6"/>
    <property type="match status" value="1"/>
</dbReference>
<dbReference type="AlphaFoldDB" id="A0A101NGR4"/>
<evidence type="ECO:0000259" key="2">
    <source>
        <dbReference type="Pfam" id="PF10756"/>
    </source>
</evidence>
<feature type="transmembrane region" description="Helical" evidence="1">
    <location>
        <begin position="45"/>
        <end position="64"/>
    </location>
</feature>
<feature type="transmembrane region" description="Helical" evidence="1">
    <location>
        <begin position="20"/>
        <end position="39"/>
    </location>
</feature>
<gene>
    <name evidence="3" type="ORF">AQI88_30505</name>
</gene>
<protein>
    <recommendedName>
        <fullName evidence="2">Low molecular weight protein antigen 6 PH domain-containing protein</fullName>
    </recommendedName>
</protein>
<name>A0A101NGR4_9ACTN</name>
<keyword evidence="1" id="KW-0472">Membrane</keyword>
<feature type="transmembrane region" description="Helical" evidence="1">
    <location>
        <begin position="206"/>
        <end position="230"/>
    </location>
</feature>
<organism evidence="3 4">
    <name type="scientific">Streptomyces cellostaticus</name>
    <dbReference type="NCBI Taxonomy" id="67285"/>
    <lineage>
        <taxon>Bacteria</taxon>
        <taxon>Bacillati</taxon>
        <taxon>Actinomycetota</taxon>
        <taxon>Actinomycetes</taxon>
        <taxon>Kitasatosporales</taxon>
        <taxon>Streptomycetaceae</taxon>
        <taxon>Streptomyces</taxon>
    </lineage>
</organism>
<dbReference type="Proteomes" id="UP000054241">
    <property type="component" value="Unassembled WGS sequence"/>
</dbReference>
<dbReference type="EMBL" id="LMWL01000058">
    <property type="protein sequence ID" value="KUM92714.1"/>
    <property type="molecule type" value="Genomic_DNA"/>
</dbReference>
<accession>A0A101NGR4</accession>
<keyword evidence="4" id="KW-1185">Reference proteome</keyword>
<evidence type="ECO:0000313" key="4">
    <source>
        <dbReference type="Proteomes" id="UP000054241"/>
    </source>
</evidence>
<proteinExistence type="predicted"/>
<evidence type="ECO:0000256" key="1">
    <source>
        <dbReference type="SAM" id="Phobius"/>
    </source>
</evidence>
<comment type="caution">
    <text evidence="3">The sequence shown here is derived from an EMBL/GenBank/DDBJ whole genome shotgun (WGS) entry which is preliminary data.</text>
</comment>
<keyword evidence="1" id="KW-1133">Transmembrane helix</keyword>
<feature type="transmembrane region" description="Helical" evidence="1">
    <location>
        <begin position="178"/>
        <end position="200"/>
    </location>
</feature>
<keyword evidence="1" id="KW-0812">Transmembrane</keyword>
<dbReference type="RefSeq" id="WP_067005300.1">
    <property type="nucleotide sequence ID" value="NZ_BNDU01000006.1"/>
</dbReference>
<reference evidence="3 4" key="1">
    <citation type="submission" date="2015-10" db="EMBL/GenBank/DDBJ databases">
        <title>Draft genome sequence of Streptomyces cellostaticus DSM 40189, type strain for the species Streptomyces cellostaticus.</title>
        <authorList>
            <person name="Ruckert C."/>
            <person name="Winkler A."/>
            <person name="Kalinowski J."/>
            <person name="Kampfer P."/>
            <person name="Glaeser S."/>
        </authorList>
    </citation>
    <scope>NUCLEOTIDE SEQUENCE [LARGE SCALE GENOMIC DNA]</scope>
    <source>
        <strain evidence="3 4">DSM 40189</strain>
    </source>
</reference>
<dbReference type="InterPro" id="IPR019692">
    <property type="entry name" value="CFP-6_PH"/>
</dbReference>
<sequence>MDEGGLVREYRKRRRRPGQVLILPVILLGNAVLQTVRPHDGMPGWWAPTALGLLLAACVWRALLEWRARTWVTAEGITRQGPVRLRSWAWSDIYDIRLEHGGGDAVNAAPRWPAYVYDHEGRRFRIPHLDEMQLDDPYAEVAALRHAAWQHGWSSWEQRPEVEERILRRAGQRKGWRWASIGAVIVLAAMAVVAVAEAAVGTPVDLLLQLVGVPLAAFAVLGIALSTYWATHHPRPQNRPW</sequence>
<evidence type="ECO:0000313" key="3">
    <source>
        <dbReference type="EMBL" id="KUM92714.1"/>
    </source>
</evidence>
<feature type="domain" description="Low molecular weight protein antigen 6 PH" evidence="2">
    <location>
        <begin position="67"/>
        <end position="102"/>
    </location>
</feature>